<organism evidence="3 4">
    <name type="scientific">Pseudorhizobium pelagicum</name>
    <dbReference type="NCBI Taxonomy" id="1509405"/>
    <lineage>
        <taxon>Bacteria</taxon>
        <taxon>Pseudomonadati</taxon>
        <taxon>Pseudomonadota</taxon>
        <taxon>Alphaproteobacteria</taxon>
        <taxon>Hyphomicrobiales</taxon>
        <taxon>Rhizobiaceae</taxon>
        <taxon>Rhizobium/Agrobacterium group</taxon>
        <taxon>Pseudorhizobium</taxon>
    </lineage>
</organism>
<evidence type="ECO:0000256" key="1">
    <source>
        <dbReference type="SAM" id="MobiDB-lite"/>
    </source>
</evidence>
<evidence type="ECO:0000313" key="4">
    <source>
        <dbReference type="Proteomes" id="UP000052167"/>
    </source>
</evidence>
<comment type="caution">
    <text evidence="3">The sequence shown here is derived from an EMBL/GenBank/DDBJ whole genome shotgun (WGS) entry which is preliminary data.</text>
</comment>
<feature type="compositionally biased region" description="Low complexity" evidence="1">
    <location>
        <begin position="1744"/>
        <end position="1760"/>
    </location>
</feature>
<name>A0A922T8W2_9HYPH</name>
<feature type="region of interest" description="Disordered" evidence="1">
    <location>
        <begin position="1722"/>
        <end position="1762"/>
    </location>
</feature>
<keyword evidence="4" id="KW-1185">Reference proteome</keyword>
<evidence type="ECO:0000313" key="3">
    <source>
        <dbReference type="EMBL" id="KEQ05657.1"/>
    </source>
</evidence>
<dbReference type="Gene3D" id="2.10.10.20">
    <property type="entry name" value="Carbohydrate-binding module superfamily 5/12"/>
    <property type="match status" value="1"/>
</dbReference>
<dbReference type="EMBL" id="JOKJ01000019">
    <property type="protein sequence ID" value="KEQ05657.1"/>
    <property type="molecule type" value="Genomic_DNA"/>
</dbReference>
<protein>
    <recommendedName>
        <fullName evidence="2">ILEI/PANDER domain-containing protein</fullName>
    </recommendedName>
</protein>
<gene>
    <name evidence="3" type="ORF">GV68_08620</name>
</gene>
<dbReference type="PROSITE" id="PS52031">
    <property type="entry name" value="GG_LECTIN"/>
    <property type="match status" value="1"/>
</dbReference>
<feature type="compositionally biased region" description="Polar residues" evidence="1">
    <location>
        <begin position="1722"/>
        <end position="1743"/>
    </location>
</feature>
<sequence>MSIKTTPNVDVTTTNTDIEKSANDLSVEGSSRVYIEPRSGSVTGSKKEYSIVGDGLYAGINSEEAPQWMIDLIDSVVDQAVAKGLLDYNTLIQNVRDGIDALDVAKNTYVKSINFSSLVDGILGSKLETLNATYDDKYATIVDLDQVAATSEYSLTQRISDLQAEFNDEINSRITTIQLAYTSADQANASSIEALSSRLEDQDKRVAGNSDALSGLQTFVGVTDYNNPNGTGMLSRIDVLERQNDGVILYTTGTYDVMINVEDDQNPDDDKIDATKEPYASWIAVDNANGNENERAAHIGDVYIQYDPESGNYVKSYKFIRTAPDQTAPFSTDPQGYTWSLITDTDVQSTYVAALKASDLADQKRRVFVAQPYAPYDVGDLWVDNSSIPQVVKVSTVNRTNIFNEADWVLADETAKEFIENTYEPEAARVRNQIDGKIEYYFYESYSDIPGASNEEEALASIKSGWNTQEKRDDAHGNIVYFKDSRKAYWYQATIHDWVVVTDTSIYQALQDAAAAKGAADGKVSQFYAWGGPNSPANYVLNPEAPVTEQEVISASKFLYWFKPDDKKLYYKPVNSWVLVPVGSSETGNSYIAEGDLVTVFDPATGDTTTYSFNGATWDVTGPEGIISKSRFFVDLATDVRGPTGLVAQGFSNLEATSEAYADSVGAYVENRFAYDSAIMINGEYYKSGFGLTATGDTAGDGASEDTAFDSEFWVNAKRFVLKNPDYPSIEARFTVTESGIQLGVENTEATRNEPKGPYNSNTTYVRGDIVTFNRSSYLAVMTVKGVTPDDSKPQWQLLAEKGSTPLLFDYEGNDSWPDNTNEAAAKTYDFTSSFAGNALIRVFAYDAEGTANGGVRMKFNDGAELPFYRTRADSTEEWYEFSVNNLVTGENTLKFWATSADGGKIRKIEVAFVGAEGLAGGFTDFLFTRSTGTPQNPGGNITWYTDVTDVPDGAGDLWSIKKEVNAGGSKTTYTDKRIIEAPIIRELVLYSKPTTGSRAAPTGSKYNFKTDTLAVNDNNWSRSVPGLTTNNHKIYVSTALVTGNATQTNVSVNWSTPTIYAQRQDGVSADVYKYVYKDSLTKPSKPTGNSPTGWVTEIPALINNTLYQSIGKQTNGTGNFVWQNPTQITARDGLSALLFEWQGSQSWPVNTTIDNAYEWKFNSAFAGNVFIRINANDAEGGVRIGFNGEEITAISGPDNATRYYEVSSDTLKVGENTISVWASTGDGGSVKDIKVAFVGARGRQGVTGAYTDFLFTRSVSEPKAPDQSGAPTWYTSASASGLKGAGNLWTIKKIVSAGGETTTYEGKRQLEADLVREIVLYSIATSGTVNAPTTHFKYNFATDSLVGSHGHWSTSFPSSLPNGKKVYRTTALATGNITQTNVSLSGKWSTPSVYAYRKDGVNVTVTDNNNGTYTVTGANGSIVVKDGKSPGAPTITNNNDGTFTIRNDEGDTAIISAGRQITAQGSHYNNPSSNSYISITGYDKFNVNSRGHRLIVLDPDNGNIDYNQQYDTYGSGVVSLSNRINGLANGKIVILVSEDACRCSSILREALRGCGSPLDAVWGPERIAHAFIGTKGGPDKSAYEVVTAVVSEYAYTTATYTDNGVLPKGYTPVKGIDYFDGANGTYVSFVYRVSSSAPGKPSGGSFNGTNESVPSGWTDRPTAGINDTEYVSTTRYTATTDSNGNVTWSNNGWSTPALFYRKGESGSSADVYREVFLYRNATSTPGGKPSNTQGFNASTGGASNYSSWTTSPSTPTSKNKTYRINITLKQTNGSGNWKAVDSNWNGPLPFTGVDGENGNPGKDADSYKEIFLYANGASAPSLPGVSGSFYASSGNARDNDGWYATASNPGSNEYTYRTSLTLIQKESKGNWTNSDSSWNTAVRMTGDAGKDGKPGDDGKAGKRGAGIYYVGTSDGVWSDAIANGAVPDDTPVPGDIVNIFKISDPTVGETKKYNGSSWVGYALVINGNLLAKGSIDGEAIQANTRIVSPRIDLIGNNFMKIELASGFGPDNLWYWYGPKILNSSGVPILSSLKKSNAIEWKDTSGNSYFGGTLSAGTLTNAGRTTLLTKNPSVTVGPFTTNGNKKVIAYSYSYSSSGIQAIDPGASAKVSCTIKLQRQIGSGSWQTLQTKTLEEGIERNRVSRGYYVREDLNGSWTYTDNSSSTSDFTYRVVVSNAVRHTENPINSYHKTQVVSFNSSEE</sequence>
<evidence type="ECO:0000259" key="2">
    <source>
        <dbReference type="Pfam" id="PF15711"/>
    </source>
</evidence>
<reference evidence="3 4" key="1">
    <citation type="submission" date="2014-06" db="EMBL/GenBank/DDBJ databases">
        <title>Rhizobium pelagicum/R2-400B4.</title>
        <authorList>
            <person name="Kimes N.E."/>
            <person name="Lopez-Perez M."/>
        </authorList>
    </citation>
    <scope>NUCLEOTIDE SEQUENCE [LARGE SCALE GENOMIC DNA]</scope>
    <source>
        <strain evidence="3 4">R2-400B4</strain>
    </source>
</reference>
<accession>A0A922T8W2</accession>
<dbReference type="Pfam" id="PF15711">
    <property type="entry name" value="ILEI"/>
    <property type="match status" value="1"/>
</dbReference>
<dbReference type="Proteomes" id="UP000052167">
    <property type="component" value="Unassembled WGS sequence"/>
</dbReference>
<dbReference type="InterPro" id="IPR039477">
    <property type="entry name" value="ILEI/PANDER_dom"/>
</dbReference>
<dbReference type="RefSeq" id="WP_037190012.1">
    <property type="nucleotide sequence ID" value="NZ_JOKJ01000019.1"/>
</dbReference>
<feature type="domain" description="ILEI/PANDER" evidence="2">
    <location>
        <begin position="1491"/>
        <end position="1578"/>
    </location>
</feature>
<proteinExistence type="predicted"/>
<dbReference type="OrthoDB" id="7456251at2"/>
<feature type="region of interest" description="Disordered" evidence="1">
    <location>
        <begin position="1637"/>
        <end position="1667"/>
    </location>
</feature>